<name>A0A9N7Y7J4_PLEPL</name>
<evidence type="ECO:0000256" key="1">
    <source>
        <dbReference type="SAM" id="MobiDB-lite"/>
    </source>
</evidence>
<feature type="compositionally biased region" description="Polar residues" evidence="1">
    <location>
        <begin position="262"/>
        <end position="273"/>
    </location>
</feature>
<sequence length="332" mass="37735">MPWLKPIAGEQCSPGARADDRDKWRCDSHAAAVWRRGQIKKCPVFFRRSPRLETVYSSYSLALLSASGSPRLRLLLLSLLLLFTPPTLSRSLPPPFPFLSHTHPLWVLCSIKRTSRRIPVLGKACGATWEQRVLAGKRNGKEGGMRKMERQKEMGGEIPAYGPHHTTPVTLALICLVAFSRSLSLPFALCSRSWFLFSTTVTHYRLDQGGEGRVEGAQEQATKSCKWETTRLEMCYMWKNFRNSFRDRNRFSQPERHRPKGTSRSNSISQSEMRSVLTCASESETGWRELYFDADSCTRGPLTQLAPGRSVKSRSLVERSERWRTSGEAELH</sequence>
<feature type="region of interest" description="Disordered" evidence="1">
    <location>
        <begin position="249"/>
        <end position="273"/>
    </location>
</feature>
<evidence type="ECO:0000313" key="2">
    <source>
        <dbReference type="EMBL" id="CAB1415636.1"/>
    </source>
</evidence>
<dbReference type="AlphaFoldDB" id="A0A9N7Y7J4"/>
<dbReference type="Proteomes" id="UP001153269">
    <property type="component" value="Unassembled WGS sequence"/>
</dbReference>
<reference evidence="2" key="1">
    <citation type="submission" date="2020-03" db="EMBL/GenBank/DDBJ databases">
        <authorList>
            <person name="Weist P."/>
        </authorList>
    </citation>
    <scope>NUCLEOTIDE SEQUENCE</scope>
</reference>
<comment type="caution">
    <text evidence="2">The sequence shown here is derived from an EMBL/GenBank/DDBJ whole genome shotgun (WGS) entry which is preliminary data.</text>
</comment>
<accession>A0A9N7Y7J4</accession>
<dbReference type="EMBL" id="CADEAL010000166">
    <property type="protein sequence ID" value="CAB1415636.1"/>
    <property type="molecule type" value="Genomic_DNA"/>
</dbReference>
<evidence type="ECO:0000313" key="3">
    <source>
        <dbReference type="Proteomes" id="UP001153269"/>
    </source>
</evidence>
<protein>
    <submittedName>
        <fullName evidence="2">Uncharacterized protein</fullName>
    </submittedName>
</protein>
<organism evidence="2 3">
    <name type="scientific">Pleuronectes platessa</name>
    <name type="common">European plaice</name>
    <dbReference type="NCBI Taxonomy" id="8262"/>
    <lineage>
        <taxon>Eukaryota</taxon>
        <taxon>Metazoa</taxon>
        <taxon>Chordata</taxon>
        <taxon>Craniata</taxon>
        <taxon>Vertebrata</taxon>
        <taxon>Euteleostomi</taxon>
        <taxon>Actinopterygii</taxon>
        <taxon>Neopterygii</taxon>
        <taxon>Teleostei</taxon>
        <taxon>Neoteleostei</taxon>
        <taxon>Acanthomorphata</taxon>
        <taxon>Carangaria</taxon>
        <taxon>Pleuronectiformes</taxon>
        <taxon>Pleuronectoidei</taxon>
        <taxon>Pleuronectidae</taxon>
        <taxon>Pleuronectes</taxon>
    </lineage>
</organism>
<gene>
    <name evidence="2" type="ORF">PLEPLA_LOCUS3354</name>
</gene>
<keyword evidence="3" id="KW-1185">Reference proteome</keyword>
<proteinExistence type="predicted"/>